<name>A0A9P8Q2B8_WICPI</name>
<keyword evidence="6 11" id="KW-0498">Mitosis</keyword>
<keyword evidence="7 11" id="KW-0995">Kinetochore</keyword>
<evidence type="ECO:0000256" key="5">
    <source>
        <dbReference type="ARBA" id="ARBA00022618"/>
    </source>
</evidence>
<dbReference type="Proteomes" id="UP000774326">
    <property type="component" value="Unassembled WGS sequence"/>
</dbReference>
<protein>
    <recommendedName>
        <fullName evidence="11">Kinetochore protein SPC25</fullName>
    </recommendedName>
</protein>
<evidence type="ECO:0000256" key="4">
    <source>
        <dbReference type="ARBA" id="ARBA00022454"/>
    </source>
</evidence>
<evidence type="ECO:0000256" key="11">
    <source>
        <dbReference type="RuleBase" id="RU367150"/>
    </source>
</evidence>
<accession>A0A9P8Q2B8</accession>
<gene>
    <name evidence="14" type="ORF">WICPIJ_007191</name>
</gene>
<dbReference type="GO" id="GO:0005634">
    <property type="term" value="C:nucleus"/>
    <property type="evidence" value="ECO:0007669"/>
    <property type="project" value="UniProtKB-SubCell"/>
</dbReference>
<comment type="subcellular location">
    <subcellularLocation>
        <location evidence="11">Nucleus</location>
    </subcellularLocation>
    <subcellularLocation>
        <location evidence="11">Chromosome</location>
        <location evidence="11">Centromere</location>
        <location evidence="11">Kinetochore</location>
    </subcellularLocation>
</comment>
<keyword evidence="10 11" id="KW-0137">Centromere</keyword>
<organism evidence="14 15">
    <name type="scientific">Wickerhamomyces pijperi</name>
    <name type="common">Yeast</name>
    <name type="synonym">Pichia pijperi</name>
    <dbReference type="NCBI Taxonomy" id="599730"/>
    <lineage>
        <taxon>Eukaryota</taxon>
        <taxon>Fungi</taxon>
        <taxon>Dikarya</taxon>
        <taxon>Ascomycota</taxon>
        <taxon>Saccharomycotina</taxon>
        <taxon>Saccharomycetes</taxon>
        <taxon>Phaffomycetales</taxon>
        <taxon>Wickerhamomycetaceae</taxon>
        <taxon>Wickerhamomyces</taxon>
    </lineage>
</organism>
<dbReference type="EMBL" id="JAEUBG010004184">
    <property type="protein sequence ID" value="KAH3681885.1"/>
    <property type="molecule type" value="Genomic_DNA"/>
</dbReference>
<dbReference type="GO" id="GO:0007059">
    <property type="term" value="P:chromosome segregation"/>
    <property type="evidence" value="ECO:0007669"/>
    <property type="project" value="InterPro"/>
</dbReference>
<keyword evidence="15" id="KW-1185">Reference proteome</keyword>
<sequence>MSTQHQGESDIELALKTLQDRFGSFVKTQRRQVQQAHIEHTQQIKDLRTQLKAIEENIEELEVLETQLLKELETNNEELQQTESRLAADRTRYAEIEEERKYLQRQHDEFEDKLQSRRAELIQAKLEKDQQNDQNLPEVELYERLLGIKIESIALDILKITLTNIDSAVPEKQYSITLDISEEEYKITESTPEVHESEEVQGFLTLLNDDGNIVLFLKRVRIVFKTL</sequence>
<dbReference type="PANTHER" id="PTHR14281">
    <property type="entry name" value="KINETOCHORE PROTEIN SPC25-RELATED"/>
    <property type="match status" value="1"/>
</dbReference>
<comment type="subunit">
    <text evidence="3">Component of the NDC80 complex, which consists of NDC80, NUF2, SPC24 and SPC25.</text>
</comment>
<keyword evidence="5 11" id="KW-0132">Cell division</keyword>
<evidence type="ECO:0000256" key="3">
    <source>
        <dbReference type="ARBA" id="ARBA00011562"/>
    </source>
</evidence>
<feature type="coiled-coil region" evidence="12">
    <location>
        <begin position="30"/>
        <end position="134"/>
    </location>
</feature>
<dbReference type="InterPro" id="IPR045143">
    <property type="entry name" value="Spc25"/>
</dbReference>
<dbReference type="PANTHER" id="PTHR14281:SF0">
    <property type="entry name" value="KINETOCHORE PROTEIN SPC25"/>
    <property type="match status" value="1"/>
</dbReference>
<evidence type="ECO:0000256" key="2">
    <source>
        <dbReference type="ARBA" id="ARBA00006379"/>
    </source>
</evidence>
<evidence type="ECO:0000259" key="13">
    <source>
        <dbReference type="Pfam" id="PF08234"/>
    </source>
</evidence>
<comment type="similarity">
    <text evidence="2 11">Belongs to the SPC25 family.</text>
</comment>
<proteinExistence type="inferred from homology"/>
<evidence type="ECO:0000256" key="12">
    <source>
        <dbReference type="SAM" id="Coils"/>
    </source>
</evidence>
<evidence type="ECO:0000256" key="6">
    <source>
        <dbReference type="ARBA" id="ARBA00022776"/>
    </source>
</evidence>
<evidence type="ECO:0000256" key="8">
    <source>
        <dbReference type="ARBA" id="ARBA00023054"/>
    </source>
</evidence>
<evidence type="ECO:0000256" key="10">
    <source>
        <dbReference type="ARBA" id="ARBA00023328"/>
    </source>
</evidence>
<dbReference type="OrthoDB" id="4056921at2759"/>
<dbReference type="Gene3D" id="3.30.457.50">
    <property type="entry name" value="Chromosome segregation protein Spc25"/>
    <property type="match status" value="1"/>
</dbReference>
<evidence type="ECO:0000313" key="14">
    <source>
        <dbReference type="EMBL" id="KAH3681885.1"/>
    </source>
</evidence>
<evidence type="ECO:0000256" key="7">
    <source>
        <dbReference type="ARBA" id="ARBA00022838"/>
    </source>
</evidence>
<feature type="domain" description="Chromosome segregation protein Spc25 C-terminal" evidence="13">
    <location>
        <begin position="156"/>
        <end position="225"/>
    </location>
</feature>
<dbReference type="InterPro" id="IPR013255">
    <property type="entry name" value="Spc25_C"/>
</dbReference>
<evidence type="ECO:0000313" key="15">
    <source>
        <dbReference type="Proteomes" id="UP000774326"/>
    </source>
</evidence>
<evidence type="ECO:0000256" key="9">
    <source>
        <dbReference type="ARBA" id="ARBA00023306"/>
    </source>
</evidence>
<keyword evidence="11" id="KW-0539">Nucleus</keyword>
<evidence type="ECO:0000256" key="1">
    <source>
        <dbReference type="ARBA" id="ARBA00002772"/>
    </source>
</evidence>
<dbReference type="GO" id="GO:0031262">
    <property type="term" value="C:Ndc80 complex"/>
    <property type="evidence" value="ECO:0007669"/>
    <property type="project" value="InterPro"/>
</dbReference>
<dbReference type="GO" id="GO:0051301">
    <property type="term" value="P:cell division"/>
    <property type="evidence" value="ECO:0007669"/>
    <property type="project" value="UniProtKB-UniRule"/>
</dbReference>
<dbReference type="Pfam" id="PF08234">
    <property type="entry name" value="Spindle_Spc25"/>
    <property type="match status" value="1"/>
</dbReference>
<dbReference type="CDD" id="cd23784">
    <property type="entry name" value="RWD_Spc25"/>
    <property type="match status" value="1"/>
</dbReference>
<dbReference type="AlphaFoldDB" id="A0A9P8Q2B8"/>
<reference evidence="14" key="2">
    <citation type="submission" date="2021-01" db="EMBL/GenBank/DDBJ databases">
        <authorList>
            <person name="Schikora-Tamarit M.A."/>
        </authorList>
    </citation>
    <scope>NUCLEOTIDE SEQUENCE</scope>
    <source>
        <strain evidence="14">CBS2887</strain>
    </source>
</reference>
<comment type="caution">
    <text evidence="14">The sequence shown here is derived from an EMBL/GenBank/DDBJ whole genome shotgun (WGS) entry which is preliminary data.</text>
</comment>
<comment type="function">
    <text evidence="1 11">Acts as a component of the essential kinetochore-associated NDC80 complex, which is required for chromosome segregation and spindle checkpoint activity.</text>
</comment>
<reference evidence="14" key="1">
    <citation type="journal article" date="2021" name="Open Biol.">
        <title>Shared evolutionary footprints suggest mitochondrial oxidative damage underlies multiple complex I losses in fungi.</title>
        <authorList>
            <person name="Schikora-Tamarit M.A."/>
            <person name="Marcet-Houben M."/>
            <person name="Nosek J."/>
            <person name="Gabaldon T."/>
        </authorList>
    </citation>
    <scope>NUCLEOTIDE SEQUENCE</scope>
    <source>
        <strain evidence="14">CBS2887</strain>
    </source>
</reference>
<keyword evidence="8 12" id="KW-0175">Coiled coil</keyword>
<keyword evidence="4 11" id="KW-0158">Chromosome</keyword>
<keyword evidence="9 11" id="KW-0131">Cell cycle</keyword>